<gene>
    <name evidence="1" type="ORF">CWM47_36650</name>
</gene>
<proteinExistence type="predicted"/>
<dbReference type="KEGG" id="spir:CWM47_36650"/>
<dbReference type="Proteomes" id="UP000232883">
    <property type="component" value="Chromosome"/>
</dbReference>
<keyword evidence="2" id="KW-1185">Reference proteome</keyword>
<evidence type="ECO:0000313" key="2">
    <source>
        <dbReference type="Proteomes" id="UP000232883"/>
    </source>
</evidence>
<reference evidence="1 2" key="1">
    <citation type="submission" date="2017-11" db="EMBL/GenBank/DDBJ databases">
        <title>Taxonomic description and genome sequences of Spirosoma HA7 sp. nov., isolated from pollen microhabitat of Corylus avellana.</title>
        <authorList>
            <person name="Ambika Manirajan B."/>
            <person name="Suarez C."/>
            <person name="Ratering S."/>
            <person name="Geissler-Plaum R."/>
            <person name="Cardinale M."/>
            <person name="Sylvia S."/>
        </authorList>
    </citation>
    <scope>NUCLEOTIDE SEQUENCE [LARGE SCALE GENOMIC DNA]</scope>
    <source>
        <strain evidence="1 2">HA7</strain>
    </source>
</reference>
<evidence type="ECO:0000313" key="1">
    <source>
        <dbReference type="EMBL" id="AUD06892.1"/>
    </source>
</evidence>
<dbReference type="EMBL" id="CP025096">
    <property type="protein sequence ID" value="AUD06892.1"/>
    <property type="molecule type" value="Genomic_DNA"/>
</dbReference>
<accession>A0A2K8ZAJ5</accession>
<evidence type="ECO:0008006" key="3">
    <source>
        <dbReference type="Google" id="ProtNLM"/>
    </source>
</evidence>
<dbReference type="AlphaFoldDB" id="A0A2K8ZAJ5"/>
<sequence length="65" mass="7390">MLNDIDYSLIRVETFFPLQRVRITSGSFTDIEGKVIHQQEKELSLQVNSLQIVVKVDLAKTLASI</sequence>
<organism evidence="1 2">
    <name type="scientific">Spirosoma pollinicola</name>
    <dbReference type="NCBI Taxonomy" id="2057025"/>
    <lineage>
        <taxon>Bacteria</taxon>
        <taxon>Pseudomonadati</taxon>
        <taxon>Bacteroidota</taxon>
        <taxon>Cytophagia</taxon>
        <taxon>Cytophagales</taxon>
        <taxon>Cytophagaceae</taxon>
        <taxon>Spirosoma</taxon>
    </lineage>
</organism>
<protein>
    <recommendedName>
        <fullName evidence="3">KOW domain-containing protein</fullName>
    </recommendedName>
</protein>
<name>A0A2K8ZAJ5_9BACT</name>